<keyword evidence="4 6" id="KW-1133">Transmembrane helix</keyword>
<evidence type="ECO:0000313" key="7">
    <source>
        <dbReference type="EMBL" id="PYI37318.1"/>
    </source>
</evidence>
<dbReference type="EMBL" id="QJVC01000024">
    <property type="protein sequence ID" value="PYI37318.1"/>
    <property type="molecule type" value="Genomic_DNA"/>
</dbReference>
<dbReference type="GO" id="GO:0005886">
    <property type="term" value="C:plasma membrane"/>
    <property type="evidence" value="ECO:0007669"/>
    <property type="project" value="UniProtKB-SubCell"/>
</dbReference>
<feature type="transmembrane region" description="Helical" evidence="6">
    <location>
        <begin position="166"/>
        <end position="184"/>
    </location>
</feature>
<evidence type="ECO:0000313" key="8">
    <source>
        <dbReference type="Proteomes" id="UP000247980"/>
    </source>
</evidence>
<accession>A0A2V5IKY0</accession>
<dbReference type="OrthoDB" id="3294889at2"/>
<dbReference type="PANTHER" id="PTHR30250:SF11">
    <property type="entry name" value="O-ANTIGEN TRANSPORTER-RELATED"/>
    <property type="match status" value="1"/>
</dbReference>
<feature type="transmembrane region" description="Helical" evidence="6">
    <location>
        <begin position="257"/>
        <end position="278"/>
    </location>
</feature>
<feature type="transmembrane region" description="Helical" evidence="6">
    <location>
        <begin position="470"/>
        <end position="489"/>
    </location>
</feature>
<proteinExistence type="predicted"/>
<gene>
    <name evidence="7" type="ORF">CVS30_16010</name>
</gene>
<dbReference type="Proteomes" id="UP000247980">
    <property type="component" value="Unassembled WGS sequence"/>
</dbReference>
<evidence type="ECO:0000256" key="3">
    <source>
        <dbReference type="ARBA" id="ARBA00022692"/>
    </source>
</evidence>
<evidence type="ECO:0000256" key="4">
    <source>
        <dbReference type="ARBA" id="ARBA00022989"/>
    </source>
</evidence>
<feature type="transmembrane region" description="Helical" evidence="6">
    <location>
        <begin position="89"/>
        <end position="115"/>
    </location>
</feature>
<dbReference type="InterPro" id="IPR002797">
    <property type="entry name" value="Polysacc_synth"/>
</dbReference>
<dbReference type="InterPro" id="IPR050833">
    <property type="entry name" value="Poly_Biosynth_Transport"/>
</dbReference>
<evidence type="ECO:0000256" key="5">
    <source>
        <dbReference type="ARBA" id="ARBA00023136"/>
    </source>
</evidence>
<evidence type="ECO:0000256" key="2">
    <source>
        <dbReference type="ARBA" id="ARBA00022475"/>
    </source>
</evidence>
<feature type="transmembrane region" description="Helical" evidence="6">
    <location>
        <begin position="51"/>
        <end position="77"/>
    </location>
</feature>
<evidence type="ECO:0000256" key="6">
    <source>
        <dbReference type="SAM" id="Phobius"/>
    </source>
</evidence>
<feature type="transmembrane region" description="Helical" evidence="6">
    <location>
        <begin position="444"/>
        <end position="464"/>
    </location>
</feature>
<feature type="transmembrane region" description="Helical" evidence="6">
    <location>
        <begin position="351"/>
        <end position="378"/>
    </location>
</feature>
<reference evidence="7 8" key="1">
    <citation type="submission" date="2018-05" db="EMBL/GenBank/DDBJ databases">
        <title>Genetic diversity of glacier-inhabiting Cryobacterium bacteria in China and description of Cryobacterium mengkeensis sp. nov. and Arthrobacter glacialis sp. nov.</title>
        <authorList>
            <person name="Liu Q."/>
            <person name="Xin Y.-H."/>
        </authorList>
    </citation>
    <scope>NUCLEOTIDE SEQUENCE [LARGE SCALE GENOMIC DNA]</scope>
    <source>
        <strain evidence="7 8">B7</strain>
    </source>
</reference>
<dbReference type="PANTHER" id="PTHR30250">
    <property type="entry name" value="PST FAMILY PREDICTED COLANIC ACID TRANSPORTER"/>
    <property type="match status" value="1"/>
</dbReference>
<keyword evidence="5 6" id="KW-0472">Membrane</keyword>
<feature type="transmembrane region" description="Helical" evidence="6">
    <location>
        <begin position="322"/>
        <end position="345"/>
    </location>
</feature>
<feature type="transmembrane region" description="Helical" evidence="6">
    <location>
        <begin position="390"/>
        <end position="407"/>
    </location>
</feature>
<comment type="subcellular location">
    <subcellularLocation>
        <location evidence="1">Cell membrane</location>
        <topology evidence="1">Multi-pass membrane protein</topology>
    </subcellularLocation>
</comment>
<keyword evidence="2" id="KW-1003">Cell membrane</keyword>
<feature type="transmembrane region" description="Helical" evidence="6">
    <location>
        <begin position="21"/>
        <end position="39"/>
    </location>
</feature>
<sequence>MTQPIVFQGDRKTVTRSSIRTFATVIFGAAVAFGTTLFVSNTVGDGGAGVFFQILAFFAIASTACAFGSETALVKFLTAQLTLGYRADVFRTIAVALIPVFIISSVLAGTLWFLAPMLATFFHDAQAQQLIQLLAIFIIPGSLSTAMFGGLRGFGRVGVYTTLQNVFLPSLRFASVAAVILLGLGTVALAAAWVIPVALVLVISAGYMFHIYRSYQSSAAGSLQSRTAGTTAHPTKSFWSFAAGRGAGSLVEIVLEWIDVILVGVFLGPAAAGVYGVVNRCLRLGQMADHSARIVMGPMLGAAIALSDQARARAIYLMSTRVLLLVAWPFYLLLLIGGPTILTLFGPDFVAGYPAMVIISIAMALTVLVGGVQSVLLMSGRSRWQVNNKLAALAVALIGNLTLIPILGLPGAAISWAAAVLVDSGLAAWEVHHFLHLGLPLRSVALSATLPLSVYGAGLGLARLSFSPTGFNLAVELTVLTAVYAALVWRFRVRLGLG</sequence>
<keyword evidence="3 6" id="KW-0812">Transmembrane</keyword>
<dbReference type="RefSeq" id="WP_110486561.1">
    <property type="nucleotide sequence ID" value="NZ_QJVC01000024.1"/>
</dbReference>
<keyword evidence="8" id="KW-1185">Reference proteome</keyword>
<dbReference type="AlphaFoldDB" id="A0A2V5IKY0"/>
<protein>
    <submittedName>
        <fullName evidence="7">Uncharacterized protein</fullName>
    </submittedName>
</protein>
<dbReference type="Pfam" id="PF01943">
    <property type="entry name" value="Polysacc_synt"/>
    <property type="match status" value="1"/>
</dbReference>
<name>A0A2V5IKY0_9MICC</name>
<evidence type="ECO:0000256" key="1">
    <source>
        <dbReference type="ARBA" id="ARBA00004651"/>
    </source>
</evidence>
<comment type="caution">
    <text evidence="7">The sequence shown here is derived from an EMBL/GenBank/DDBJ whole genome shotgun (WGS) entry which is preliminary data.</text>
</comment>
<organism evidence="7 8">
    <name type="scientific">Arthrobacter psychrolactophilus</name>
    <dbReference type="NCBI Taxonomy" id="92442"/>
    <lineage>
        <taxon>Bacteria</taxon>
        <taxon>Bacillati</taxon>
        <taxon>Actinomycetota</taxon>
        <taxon>Actinomycetes</taxon>
        <taxon>Micrococcales</taxon>
        <taxon>Micrococcaceae</taxon>
        <taxon>Arthrobacter</taxon>
    </lineage>
</organism>
<feature type="transmembrane region" description="Helical" evidence="6">
    <location>
        <begin position="130"/>
        <end position="154"/>
    </location>
</feature>